<reference evidence="2" key="2">
    <citation type="journal article" date="2017" name="Nat. Plants">
        <title>The Aegilops tauschii genome reveals multiple impacts of transposons.</title>
        <authorList>
            <person name="Zhao G."/>
            <person name="Zou C."/>
            <person name="Li K."/>
            <person name="Wang K."/>
            <person name="Li T."/>
            <person name="Gao L."/>
            <person name="Zhang X."/>
            <person name="Wang H."/>
            <person name="Yang Z."/>
            <person name="Liu X."/>
            <person name="Jiang W."/>
            <person name="Mao L."/>
            <person name="Kong X."/>
            <person name="Jiao Y."/>
            <person name="Jia J."/>
        </authorList>
    </citation>
    <scope>NUCLEOTIDE SEQUENCE [LARGE SCALE GENOMIC DNA]</scope>
    <source>
        <strain evidence="2">cv. AL8/78</strain>
    </source>
</reference>
<proteinExistence type="predicted"/>
<dbReference type="Gramene" id="AET5Gv20521600.1">
    <property type="protein sequence ID" value="AET5Gv20521600.1"/>
    <property type="gene ID" value="AET5Gv20521600"/>
</dbReference>
<dbReference type="Proteomes" id="UP000015105">
    <property type="component" value="Chromosome 5D"/>
</dbReference>
<evidence type="ECO:0000313" key="1">
    <source>
        <dbReference type="EnsemblPlants" id="AET5Gv20521600.1"/>
    </source>
</evidence>
<name>A0A453KUZ5_AEGTS</name>
<organism evidence="1 2">
    <name type="scientific">Aegilops tauschii subsp. strangulata</name>
    <name type="common">Goatgrass</name>
    <dbReference type="NCBI Taxonomy" id="200361"/>
    <lineage>
        <taxon>Eukaryota</taxon>
        <taxon>Viridiplantae</taxon>
        <taxon>Streptophyta</taxon>
        <taxon>Embryophyta</taxon>
        <taxon>Tracheophyta</taxon>
        <taxon>Spermatophyta</taxon>
        <taxon>Magnoliopsida</taxon>
        <taxon>Liliopsida</taxon>
        <taxon>Poales</taxon>
        <taxon>Poaceae</taxon>
        <taxon>BOP clade</taxon>
        <taxon>Pooideae</taxon>
        <taxon>Triticodae</taxon>
        <taxon>Triticeae</taxon>
        <taxon>Triticinae</taxon>
        <taxon>Aegilops</taxon>
    </lineage>
</organism>
<reference evidence="1" key="5">
    <citation type="journal article" date="2021" name="G3 (Bethesda)">
        <title>Aegilops tauschii genome assembly Aet v5.0 features greater sequence contiguity and improved annotation.</title>
        <authorList>
            <person name="Wang L."/>
            <person name="Zhu T."/>
            <person name="Rodriguez J.C."/>
            <person name="Deal K.R."/>
            <person name="Dubcovsky J."/>
            <person name="McGuire P.E."/>
            <person name="Lux T."/>
            <person name="Spannagl M."/>
            <person name="Mayer K.F.X."/>
            <person name="Baldrich P."/>
            <person name="Meyers B.C."/>
            <person name="Huo N."/>
            <person name="Gu Y.Q."/>
            <person name="Zhou H."/>
            <person name="Devos K.M."/>
            <person name="Bennetzen J.L."/>
            <person name="Unver T."/>
            <person name="Budak H."/>
            <person name="Gulick P.J."/>
            <person name="Galiba G."/>
            <person name="Kalapos B."/>
            <person name="Nelson D.R."/>
            <person name="Li P."/>
            <person name="You F.M."/>
            <person name="Luo M.C."/>
            <person name="Dvorak J."/>
        </authorList>
    </citation>
    <scope>NUCLEOTIDE SEQUENCE [LARGE SCALE GENOMIC DNA]</scope>
    <source>
        <strain evidence="1">cv. AL8/78</strain>
    </source>
</reference>
<dbReference type="STRING" id="200361.A0A453KUZ5"/>
<reference evidence="1" key="3">
    <citation type="journal article" date="2017" name="Nature">
        <title>Genome sequence of the progenitor of the wheat D genome Aegilops tauschii.</title>
        <authorList>
            <person name="Luo M.C."/>
            <person name="Gu Y.Q."/>
            <person name="Puiu D."/>
            <person name="Wang H."/>
            <person name="Twardziok S.O."/>
            <person name="Deal K.R."/>
            <person name="Huo N."/>
            <person name="Zhu T."/>
            <person name="Wang L."/>
            <person name="Wang Y."/>
            <person name="McGuire P.E."/>
            <person name="Liu S."/>
            <person name="Long H."/>
            <person name="Ramasamy R.K."/>
            <person name="Rodriguez J.C."/>
            <person name="Van S.L."/>
            <person name="Yuan L."/>
            <person name="Wang Z."/>
            <person name="Xia Z."/>
            <person name="Xiao L."/>
            <person name="Anderson O.D."/>
            <person name="Ouyang S."/>
            <person name="Liang Y."/>
            <person name="Zimin A.V."/>
            <person name="Pertea G."/>
            <person name="Qi P."/>
            <person name="Bennetzen J.L."/>
            <person name="Dai X."/>
            <person name="Dawson M.W."/>
            <person name="Muller H.G."/>
            <person name="Kugler K."/>
            <person name="Rivarola-Duarte L."/>
            <person name="Spannagl M."/>
            <person name="Mayer K.F.X."/>
            <person name="Lu F.H."/>
            <person name="Bevan M.W."/>
            <person name="Leroy P."/>
            <person name="Li P."/>
            <person name="You F.M."/>
            <person name="Sun Q."/>
            <person name="Liu Z."/>
            <person name="Lyons E."/>
            <person name="Wicker T."/>
            <person name="Salzberg S.L."/>
            <person name="Devos K.M."/>
            <person name="Dvorak J."/>
        </authorList>
    </citation>
    <scope>NUCLEOTIDE SEQUENCE [LARGE SCALE GENOMIC DNA]</scope>
    <source>
        <strain evidence="1">cv. AL8/78</strain>
    </source>
</reference>
<accession>A0A453KUZ5</accession>
<protein>
    <submittedName>
        <fullName evidence="1">Uncharacterized protein</fullName>
    </submittedName>
</protein>
<reference evidence="2" key="1">
    <citation type="journal article" date="2014" name="Science">
        <title>Ancient hybridizations among the ancestral genomes of bread wheat.</title>
        <authorList>
            <consortium name="International Wheat Genome Sequencing Consortium,"/>
            <person name="Marcussen T."/>
            <person name="Sandve S.R."/>
            <person name="Heier L."/>
            <person name="Spannagl M."/>
            <person name="Pfeifer M."/>
            <person name="Jakobsen K.S."/>
            <person name="Wulff B.B."/>
            <person name="Steuernagel B."/>
            <person name="Mayer K.F."/>
            <person name="Olsen O.A."/>
        </authorList>
    </citation>
    <scope>NUCLEOTIDE SEQUENCE [LARGE SCALE GENOMIC DNA]</scope>
    <source>
        <strain evidence="2">cv. AL8/78</strain>
    </source>
</reference>
<reference evidence="1" key="4">
    <citation type="submission" date="2019-03" db="UniProtKB">
        <authorList>
            <consortium name="EnsemblPlants"/>
        </authorList>
    </citation>
    <scope>IDENTIFICATION</scope>
</reference>
<keyword evidence="2" id="KW-1185">Reference proteome</keyword>
<dbReference type="EnsemblPlants" id="AET5Gv20521600.1">
    <property type="protein sequence ID" value="AET5Gv20521600.1"/>
    <property type="gene ID" value="AET5Gv20521600"/>
</dbReference>
<evidence type="ECO:0000313" key="2">
    <source>
        <dbReference type="Proteomes" id="UP000015105"/>
    </source>
</evidence>
<dbReference type="AlphaFoldDB" id="A0A453KUZ5"/>
<sequence length="50" mass="4797">GPQIDGILTDPAAGQMDVAAGVLSDAEASVAPAFPLPFPGEVAAAAADSF</sequence>